<sequence length="1092" mass="124188">MHKSTFPCCLRLRGACAMEVAAGLQVACNLIEIIKTTRDVITIGQLIRKGGAVSHSLLQEAQNLRRTSERLQLTLQPVSSTSDPGELALISQCQALSKCASEFEIEAGKYSKSQSVKKSSIWTSWKQSSRYVISGRDKLAELSAQLQRHEQHLSMQVNLRLSQHSDELRLDHKTSSAQIDLVLSKVSEIQIDLKNNRNQRTHRTRDIEDRMLLRKVLTSLHFQQMQSRKDSIQTAYHQTFEWALIHHNDSLSWDCLPSWISNTSCRAYWVCGKPGVGKSTFMRFIETHDLLQTLLASVQPGRTFGVVSYYFWRAGMSLQASRVGALRTLCHGIISQHTGCATTVFGPHFEEDDWTYQRLCKTFKRLVEATTCSWLIFIDALDECLDDREDLDGFLVFLESVEKCRVIYSSRPEQRFESRFAQTKSLRLQDLTRKDIEMYLQGRLHGPLESANHIDEVRKDMILQALADRAEGVFLWARLATTSMTERLEALETFEEIIASMDEMPADLDDMFAAMMDRLPDRYRKEAHVYFHLLIAAKDAGMQISLLQTATADLLCQHLRGPPRRSLRLADLKEHKINVTTFLRIRCAGLLEVRKHEEHEPRRGYYVDFIHRSAYDYVIGRADNHHQNVVDFNPYELLIRTQIQLLEYAEVDVEAAATVELYRIPQTFERLRGEPLVSLRSLRKDLDEAGQAFMDRRNLLTDCWHDPAVWINELRAPADEVVTHCCRRQQSDRTDSFRSSPVNQTPLRSVKKSSAEHILPSGAWSGLIISLEGYLSSLGFVELIRDILPGCDTNESTYLALCCVHMWRRLLLDGENFVPGQSLRMLSVLLERGVDTSLSTEDVISHKAPECNQIWSSPSHTLFSMVADTIILLSQDKSDDPDAWEQTDHGLGLMTVVDECTSMLAILCLHGAYDNLGRRVVNLPLEKITGIQQHLETRLQVFVNLTAYACMLASNDQIWERLANICWTQDPNVVVKFYNLTSAHGVADSGAGEQLCLPSRTCSPEPIEGLVTLVNLSGSPHCPFQPKDGARIDLRERIKESYSDEKLERTRSAGKWSSSNTFWSGLVVSSVLTPWLTTRSYKMSTHAGFYEH</sequence>
<dbReference type="PANTHER" id="PTHR10039:SF5">
    <property type="entry name" value="NACHT DOMAIN-CONTAINING PROTEIN"/>
    <property type="match status" value="1"/>
</dbReference>
<dbReference type="Pfam" id="PF25053">
    <property type="entry name" value="DUF7791"/>
    <property type="match status" value="1"/>
</dbReference>
<gene>
    <name evidence="4" type="ORF">BDZ85DRAFT_310138</name>
</gene>
<evidence type="ECO:0000256" key="1">
    <source>
        <dbReference type="ARBA" id="ARBA00022737"/>
    </source>
</evidence>
<evidence type="ECO:0000259" key="2">
    <source>
        <dbReference type="Pfam" id="PF24883"/>
    </source>
</evidence>
<evidence type="ECO:0000259" key="3">
    <source>
        <dbReference type="Pfam" id="PF25053"/>
    </source>
</evidence>
<feature type="domain" description="DUF7791" evidence="3">
    <location>
        <begin position="519"/>
        <end position="622"/>
    </location>
</feature>
<evidence type="ECO:0000313" key="4">
    <source>
        <dbReference type="EMBL" id="KAF2224088.1"/>
    </source>
</evidence>
<dbReference type="SUPFAM" id="SSF52540">
    <property type="entry name" value="P-loop containing nucleoside triphosphate hydrolases"/>
    <property type="match status" value="1"/>
</dbReference>
<organism evidence="4 5">
    <name type="scientific">Elsinoe ampelina</name>
    <dbReference type="NCBI Taxonomy" id="302913"/>
    <lineage>
        <taxon>Eukaryota</taxon>
        <taxon>Fungi</taxon>
        <taxon>Dikarya</taxon>
        <taxon>Ascomycota</taxon>
        <taxon>Pezizomycotina</taxon>
        <taxon>Dothideomycetes</taxon>
        <taxon>Dothideomycetidae</taxon>
        <taxon>Myriangiales</taxon>
        <taxon>Elsinoaceae</taxon>
        <taxon>Elsinoe</taxon>
    </lineage>
</organism>
<dbReference type="EMBL" id="ML992505">
    <property type="protein sequence ID" value="KAF2224088.1"/>
    <property type="molecule type" value="Genomic_DNA"/>
</dbReference>
<dbReference type="Gene3D" id="3.40.50.300">
    <property type="entry name" value="P-loop containing nucleotide triphosphate hydrolases"/>
    <property type="match status" value="1"/>
</dbReference>
<feature type="domain" description="Nephrocystin 3-like N-terminal" evidence="2">
    <location>
        <begin position="258"/>
        <end position="411"/>
    </location>
</feature>
<evidence type="ECO:0000313" key="5">
    <source>
        <dbReference type="Proteomes" id="UP000799538"/>
    </source>
</evidence>
<dbReference type="AlphaFoldDB" id="A0A6A6GEK2"/>
<reference evidence="5" key="1">
    <citation type="journal article" date="2020" name="Stud. Mycol.">
        <title>101 Dothideomycetes genomes: A test case for predicting lifestyles and emergence of pathogens.</title>
        <authorList>
            <person name="Haridas S."/>
            <person name="Albert R."/>
            <person name="Binder M."/>
            <person name="Bloem J."/>
            <person name="LaButti K."/>
            <person name="Salamov A."/>
            <person name="Andreopoulos B."/>
            <person name="Baker S."/>
            <person name="Barry K."/>
            <person name="Bills G."/>
            <person name="Bluhm B."/>
            <person name="Cannon C."/>
            <person name="Castanera R."/>
            <person name="Culley D."/>
            <person name="Daum C."/>
            <person name="Ezra D."/>
            <person name="Gonzalez J."/>
            <person name="Henrissat B."/>
            <person name="Kuo A."/>
            <person name="Liang C."/>
            <person name="Lipzen A."/>
            <person name="Lutzoni F."/>
            <person name="Magnuson J."/>
            <person name="Mondo S."/>
            <person name="Nolan M."/>
            <person name="Ohm R."/>
            <person name="Pangilinan J."/>
            <person name="Park H.-J."/>
            <person name="Ramirez L."/>
            <person name="Alfaro M."/>
            <person name="Sun H."/>
            <person name="Tritt A."/>
            <person name="Yoshinaga Y."/>
            <person name="Zwiers L.-H."/>
            <person name="Turgeon B."/>
            <person name="Goodwin S."/>
            <person name="Spatafora J."/>
            <person name="Crous P."/>
            <person name="Grigoriev I."/>
        </authorList>
    </citation>
    <scope>NUCLEOTIDE SEQUENCE [LARGE SCALE GENOMIC DNA]</scope>
    <source>
        <strain evidence="5">CECT 20119</strain>
    </source>
</reference>
<dbReference type="Proteomes" id="UP000799538">
    <property type="component" value="Unassembled WGS sequence"/>
</dbReference>
<dbReference type="InterPro" id="IPR056693">
    <property type="entry name" value="DUF7791"/>
</dbReference>
<keyword evidence="1" id="KW-0677">Repeat</keyword>
<dbReference type="PANTHER" id="PTHR10039">
    <property type="entry name" value="AMELOGENIN"/>
    <property type="match status" value="1"/>
</dbReference>
<dbReference type="OrthoDB" id="443402at2759"/>
<dbReference type="InterPro" id="IPR027417">
    <property type="entry name" value="P-loop_NTPase"/>
</dbReference>
<protein>
    <submittedName>
        <fullName evidence="4">Uncharacterized protein</fullName>
    </submittedName>
</protein>
<keyword evidence="5" id="KW-1185">Reference proteome</keyword>
<name>A0A6A6GEK2_9PEZI</name>
<dbReference type="InterPro" id="IPR056884">
    <property type="entry name" value="NPHP3-like_N"/>
</dbReference>
<accession>A0A6A6GEK2</accession>
<proteinExistence type="predicted"/>
<dbReference type="Pfam" id="PF24883">
    <property type="entry name" value="NPHP3_N"/>
    <property type="match status" value="1"/>
</dbReference>